<evidence type="ECO:0000259" key="3">
    <source>
        <dbReference type="Pfam" id="PF12937"/>
    </source>
</evidence>
<organism evidence="5 6">
    <name type="scientific">Kwoniella newhampshirensis</name>
    <dbReference type="NCBI Taxonomy" id="1651941"/>
    <lineage>
        <taxon>Eukaryota</taxon>
        <taxon>Fungi</taxon>
        <taxon>Dikarya</taxon>
        <taxon>Basidiomycota</taxon>
        <taxon>Agaricomycotina</taxon>
        <taxon>Tremellomycetes</taxon>
        <taxon>Tremellales</taxon>
        <taxon>Cryptococcaceae</taxon>
        <taxon>Kwoniella</taxon>
    </lineage>
</organism>
<dbReference type="GeneID" id="92183687"/>
<dbReference type="SMART" id="SM00367">
    <property type="entry name" value="LRR_CC"/>
    <property type="match status" value="10"/>
</dbReference>
<comment type="caution">
    <text evidence="5">The sequence shown here is derived from an EMBL/GenBank/DDBJ whole genome shotgun (WGS) entry which is preliminary data.</text>
</comment>
<feature type="compositionally biased region" description="Polar residues" evidence="2">
    <location>
        <begin position="877"/>
        <end position="892"/>
    </location>
</feature>
<evidence type="ECO:0000256" key="1">
    <source>
        <dbReference type="ARBA" id="ARBA00022786"/>
    </source>
</evidence>
<feature type="region of interest" description="Disordered" evidence="2">
    <location>
        <begin position="1"/>
        <end position="60"/>
    </location>
</feature>
<feature type="compositionally biased region" description="Gly residues" evidence="2">
    <location>
        <begin position="115"/>
        <end position="134"/>
    </location>
</feature>
<feature type="compositionally biased region" description="Pro residues" evidence="2">
    <location>
        <begin position="740"/>
        <end position="752"/>
    </location>
</feature>
<accession>A0AAW0YWZ1</accession>
<dbReference type="InterPro" id="IPR001810">
    <property type="entry name" value="F-box_dom"/>
</dbReference>
<feature type="domain" description="F-box/LRR-repeat protein 15-like leucin rich repeat" evidence="4">
    <location>
        <begin position="288"/>
        <end position="446"/>
    </location>
</feature>
<gene>
    <name evidence="5" type="ORF">IAR55_006429</name>
</gene>
<feature type="region of interest" description="Disordered" evidence="2">
    <location>
        <begin position="102"/>
        <end position="147"/>
    </location>
</feature>
<dbReference type="CDD" id="cd09917">
    <property type="entry name" value="F-box_SF"/>
    <property type="match status" value="1"/>
</dbReference>
<feature type="domain" description="F-box/LRR-repeat protein 15-like leucin rich repeat" evidence="4">
    <location>
        <begin position="501"/>
        <end position="654"/>
    </location>
</feature>
<feature type="compositionally biased region" description="Low complexity" evidence="2">
    <location>
        <begin position="18"/>
        <end position="37"/>
    </location>
</feature>
<evidence type="ECO:0008006" key="7">
    <source>
        <dbReference type="Google" id="ProtNLM"/>
    </source>
</evidence>
<keyword evidence="1" id="KW-0833">Ubl conjugation pathway</keyword>
<dbReference type="GO" id="GO:0005737">
    <property type="term" value="C:cytoplasm"/>
    <property type="evidence" value="ECO:0007669"/>
    <property type="project" value="TreeGrafter"/>
</dbReference>
<dbReference type="Gene3D" id="3.80.10.10">
    <property type="entry name" value="Ribonuclease Inhibitor"/>
    <property type="match status" value="2"/>
</dbReference>
<reference evidence="5 6" key="1">
    <citation type="journal article" date="2024" name="bioRxiv">
        <title>Comparative genomics of Cryptococcus and Kwoniella reveals pathogenesis evolution and contrasting karyotype dynamics via intercentromeric recombination or chromosome fusion.</title>
        <authorList>
            <person name="Coelho M.A."/>
            <person name="David-Palma M."/>
            <person name="Shea T."/>
            <person name="Bowers K."/>
            <person name="McGinley-Smith S."/>
            <person name="Mohammad A.W."/>
            <person name="Gnirke A."/>
            <person name="Yurkov A.M."/>
            <person name="Nowrousian M."/>
            <person name="Sun S."/>
            <person name="Cuomo C.A."/>
            <person name="Heitman J."/>
        </authorList>
    </citation>
    <scope>NUCLEOTIDE SEQUENCE [LARGE SCALE GENOMIC DNA]</scope>
    <source>
        <strain evidence="5 6">CBS 13917</strain>
    </source>
</reference>
<dbReference type="InterPro" id="IPR006553">
    <property type="entry name" value="Leu-rich_rpt_Cys-con_subtyp"/>
</dbReference>
<dbReference type="RefSeq" id="XP_066799806.1">
    <property type="nucleotide sequence ID" value="XM_066949512.1"/>
</dbReference>
<dbReference type="PANTHER" id="PTHR13382:SF67">
    <property type="entry name" value="SCF E3 UBIQUITIN LIGASE COMPLEX F-BOX PROTEIN POF2"/>
    <property type="match status" value="1"/>
</dbReference>
<dbReference type="Proteomes" id="UP001388673">
    <property type="component" value="Unassembled WGS sequence"/>
</dbReference>
<name>A0AAW0YWZ1_9TREE</name>
<proteinExistence type="predicted"/>
<dbReference type="InterPro" id="IPR036047">
    <property type="entry name" value="F-box-like_dom_sf"/>
</dbReference>
<dbReference type="KEGG" id="kne:92183687"/>
<dbReference type="InterPro" id="IPR057207">
    <property type="entry name" value="FBXL15_LRR"/>
</dbReference>
<feature type="compositionally biased region" description="Low complexity" evidence="2">
    <location>
        <begin position="859"/>
        <end position="869"/>
    </location>
</feature>
<dbReference type="PANTHER" id="PTHR13382">
    <property type="entry name" value="MITOCHONDRIAL ATP SYNTHASE COUPLING FACTOR B"/>
    <property type="match status" value="1"/>
</dbReference>
<dbReference type="InterPro" id="IPR032675">
    <property type="entry name" value="LRR_dom_sf"/>
</dbReference>
<dbReference type="AlphaFoldDB" id="A0AAW0YWZ1"/>
<evidence type="ECO:0000313" key="5">
    <source>
        <dbReference type="EMBL" id="KAK8844582.1"/>
    </source>
</evidence>
<feature type="region of interest" description="Disordered" evidence="2">
    <location>
        <begin position="171"/>
        <end position="195"/>
    </location>
</feature>
<feature type="region of interest" description="Disordered" evidence="2">
    <location>
        <begin position="782"/>
        <end position="953"/>
    </location>
</feature>
<evidence type="ECO:0000256" key="2">
    <source>
        <dbReference type="SAM" id="MobiDB-lite"/>
    </source>
</evidence>
<keyword evidence="6" id="KW-1185">Reference proteome</keyword>
<evidence type="ECO:0000259" key="4">
    <source>
        <dbReference type="Pfam" id="PF25372"/>
    </source>
</evidence>
<evidence type="ECO:0000313" key="6">
    <source>
        <dbReference type="Proteomes" id="UP001388673"/>
    </source>
</evidence>
<feature type="compositionally biased region" description="Low complexity" evidence="2">
    <location>
        <begin position="725"/>
        <end position="739"/>
    </location>
</feature>
<dbReference type="SUPFAM" id="SSF52047">
    <property type="entry name" value="RNI-like"/>
    <property type="match status" value="2"/>
</dbReference>
<dbReference type="Pfam" id="PF25372">
    <property type="entry name" value="DUF7885"/>
    <property type="match status" value="2"/>
</dbReference>
<sequence>MSSSASSSRRHGRSHSDPVSPSSENPPLLSSSSSNVSVQEHGLIPLGTSRSNRSDLFAPTPMTLTSESLARLGLSDDHHFHTNGHRNGGMEESSSTTLRIRWPLTNDPSADGNGNASGSGSGGARGGGGGGGQSPLGRLFSATPSVTSVSDDEDRAIYKIEEEAKSWLLDNRKRDSERRGGKGKGKMRVPDGTAAIEGDGNGIAGTLPPEILIQIFRLLPNPQDLVSSLLVSRSWCLCAFSLLWYKPTVLDAHTLAAIIRVLSSETSTNLPYANAVRRLHLTQLGWSLTDELLRPLASCTRVERLTLTGAYDLSASALMHVIDKMPELSSADLSEIESVDDDVVVLLAERCKKLQAVNLSCCKLVGDRGVSAMAEHDKLLKRVKLVGCHRVTEKSLIPLVQSCTLILEIDLQDVISISDATVHSIFLHLAYLREIRLNGCVQLTENCIPNLARLIQMSDDELVMSASEIGLSNHSGRGNGPRNQDLDLDLQMLRPSTAIFDSLRLVDMTGCTSLGDKAVENLIHNAPKLRTLTLTKCGNLTDRSLESIGKLGKHLHHLHLGHVKLITDDGVARLARSCTRLRYIDLACCDLLTDRSVCELGVNMPKLRRVGLVKVVNITDDAIYALVERHTALERVHLSYCDKLSVKAITFLLNRLRELKHLSLTGVTSFKVRELQQFCRAPPENFNDHQRAAFCVFSGEHVTALRKYLNEHLLAAGLESDVSTRRGSGSSSSSITIPGGPSPPPYHIPVQPPSSTYSPSLIFRRGSVPILRDRDRDSRLPGLPTAAFVNGPNFLSPTLSLPPPSPQGSRNGAGRPGRTVPGGYQVRSVPAASGDLSHPPVASNLPSRLRDDGNGNGSGFSSRSSSSSTDDTRRRTVSPSINRHTSSANTTTTRDRPNGPRRSAHPVGVSDGGGGTAMLRAINGREGPRGHGEDDEEDRRSRSNWARWADGES</sequence>
<dbReference type="EMBL" id="JBCAWK010000013">
    <property type="protein sequence ID" value="KAK8844582.1"/>
    <property type="molecule type" value="Genomic_DNA"/>
</dbReference>
<dbReference type="InterPro" id="IPR050648">
    <property type="entry name" value="F-box_LRR-repeat"/>
</dbReference>
<feature type="compositionally biased region" description="Basic and acidic residues" evidence="2">
    <location>
        <begin position="171"/>
        <end position="180"/>
    </location>
</feature>
<dbReference type="Pfam" id="PF12937">
    <property type="entry name" value="F-box-like"/>
    <property type="match status" value="1"/>
</dbReference>
<feature type="region of interest" description="Disordered" evidence="2">
    <location>
        <begin position="721"/>
        <end position="761"/>
    </location>
</feature>
<protein>
    <recommendedName>
        <fullName evidence="7">F-box domain-containing protein</fullName>
    </recommendedName>
</protein>
<feature type="domain" description="F-box" evidence="3">
    <location>
        <begin position="206"/>
        <end position="247"/>
    </location>
</feature>
<dbReference type="SUPFAM" id="SSF81383">
    <property type="entry name" value="F-box domain"/>
    <property type="match status" value="1"/>
</dbReference>